<dbReference type="GO" id="GO:0016020">
    <property type="term" value="C:membrane"/>
    <property type="evidence" value="ECO:0007669"/>
    <property type="project" value="UniProtKB-SubCell"/>
</dbReference>
<feature type="compositionally biased region" description="Polar residues" evidence="7">
    <location>
        <begin position="48"/>
        <end position="69"/>
    </location>
</feature>
<feature type="transmembrane region" description="Helical" evidence="8">
    <location>
        <begin position="746"/>
        <end position="767"/>
    </location>
</feature>
<keyword evidence="3" id="KW-0808">Transferase</keyword>
<proteinExistence type="predicted"/>
<feature type="domain" description="Chitin synthase N-terminal" evidence="9">
    <location>
        <begin position="292"/>
        <end position="357"/>
    </location>
</feature>
<evidence type="ECO:0000259" key="9">
    <source>
        <dbReference type="Pfam" id="PF08407"/>
    </source>
</evidence>
<dbReference type="InterPro" id="IPR013616">
    <property type="entry name" value="Chitin_synth_N"/>
</dbReference>
<name>A0A1E4U1D9_PACTA</name>
<feature type="transmembrane region" description="Helical" evidence="8">
    <location>
        <begin position="713"/>
        <end position="734"/>
    </location>
</feature>
<feature type="region of interest" description="Disordered" evidence="7">
    <location>
        <begin position="147"/>
        <end position="179"/>
    </location>
</feature>
<evidence type="ECO:0000256" key="1">
    <source>
        <dbReference type="ARBA" id="ARBA00004141"/>
    </source>
</evidence>
<organism evidence="10 11">
    <name type="scientific">Pachysolen tannophilus NRRL Y-2460</name>
    <dbReference type="NCBI Taxonomy" id="669874"/>
    <lineage>
        <taxon>Eukaryota</taxon>
        <taxon>Fungi</taxon>
        <taxon>Dikarya</taxon>
        <taxon>Ascomycota</taxon>
        <taxon>Saccharomycotina</taxon>
        <taxon>Pichiomycetes</taxon>
        <taxon>Pachysolenaceae</taxon>
        <taxon>Pachysolen</taxon>
    </lineage>
</organism>
<evidence type="ECO:0000256" key="5">
    <source>
        <dbReference type="ARBA" id="ARBA00022989"/>
    </source>
</evidence>
<feature type="transmembrane region" description="Helical" evidence="8">
    <location>
        <begin position="960"/>
        <end position="980"/>
    </location>
</feature>
<keyword evidence="3" id="KW-0328">Glycosyltransferase</keyword>
<dbReference type="CDD" id="cd04190">
    <property type="entry name" value="Chitin_synth_C"/>
    <property type="match status" value="1"/>
</dbReference>
<dbReference type="Proteomes" id="UP000094236">
    <property type="component" value="Unassembled WGS sequence"/>
</dbReference>
<dbReference type="EMBL" id="KV454011">
    <property type="protein sequence ID" value="ODV97823.1"/>
    <property type="molecule type" value="Genomic_DNA"/>
</dbReference>
<feature type="transmembrane region" description="Helical" evidence="8">
    <location>
        <begin position="821"/>
        <end position="843"/>
    </location>
</feature>
<dbReference type="EC" id="2.4.1.16" evidence="2"/>
<dbReference type="GO" id="GO:0006031">
    <property type="term" value="P:chitin biosynthetic process"/>
    <property type="evidence" value="ECO:0007669"/>
    <property type="project" value="EnsemblFungi"/>
</dbReference>
<dbReference type="InterPro" id="IPR004835">
    <property type="entry name" value="Chitin_synth"/>
</dbReference>
<feature type="transmembrane region" description="Helical" evidence="8">
    <location>
        <begin position="992"/>
        <end position="1017"/>
    </location>
</feature>
<dbReference type="AlphaFoldDB" id="A0A1E4U1D9"/>
<dbReference type="GO" id="GO:0004100">
    <property type="term" value="F:chitin synthase activity"/>
    <property type="evidence" value="ECO:0007669"/>
    <property type="project" value="UniProtKB-EC"/>
</dbReference>
<evidence type="ECO:0000313" key="11">
    <source>
        <dbReference type="Proteomes" id="UP000094236"/>
    </source>
</evidence>
<dbReference type="OrthoDB" id="26569at2759"/>
<evidence type="ECO:0000313" key="10">
    <source>
        <dbReference type="EMBL" id="ODV97823.1"/>
    </source>
</evidence>
<keyword evidence="11" id="KW-1185">Reference proteome</keyword>
<accession>A0A1E4U1D9</accession>
<dbReference type="Pfam" id="PF01644">
    <property type="entry name" value="Chitin_synth_1"/>
    <property type="match status" value="1"/>
</dbReference>
<evidence type="ECO:0000256" key="3">
    <source>
        <dbReference type="ARBA" id="ARBA00022676"/>
    </source>
</evidence>
<reference evidence="11" key="1">
    <citation type="submission" date="2016-05" db="EMBL/GenBank/DDBJ databases">
        <title>Comparative genomics of biotechnologically important yeasts.</title>
        <authorList>
            <consortium name="DOE Joint Genome Institute"/>
            <person name="Riley R."/>
            <person name="Haridas S."/>
            <person name="Wolfe K.H."/>
            <person name="Lopes M.R."/>
            <person name="Hittinger C.T."/>
            <person name="Goker M."/>
            <person name="Salamov A."/>
            <person name="Wisecaver J."/>
            <person name="Long T.M."/>
            <person name="Aerts A.L."/>
            <person name="Barry K."/>
            <person name="Choi C."/>
            <person name="Clum A."/>
            <person name="Coughlan A.Y."/>
            <person name="Deshpande S."/>
            <person name="Douglass A.P."/>
            <person name="Hanson S.J."/>
            <person name="Klenk H.-P."/>
            <person name="Labutti K."/>
            <person name="Lapidus A."/>
            <person name="Lindquist E."/>
            <person name="Lipzen A."/>
            <person name="Meier-Kolthoff J.P."/>
            <person name="Ohm R.A."/>
            <person name="Otillar R.P."/>
            <person name="Pangilinan J."/>
            <person name="Peng Y."/>
            <person name="Rokas A."/>
            <person name="Rosa C.A."/>
            <person name="Scheuner C."/>
            <person name="Sibirny A.A."/>
            <person name="Slot J.C."/>
            <person name="Stielow J.B."/>
            <person name="Sun H."/>
            <person name="Kurtzman C.P."/>
            <person name="Blackwell M."/>
            <person name="Grigoriev I.V."/>
            <person name="Jeffries T.W."/>
        </authorList>
    </citation>
    <scope>NUCLEOTIDE SEQUENCE [LARGE SCALE GENOMIC DNA]</scope>
    <source>
        <strain evidence="11">NRRL Y-2460</strain>
    </source>
</reference>
<gene>
    <name evidence="10" type="ORF">PACTADRAFT_14325</name>
</gene>
<dbReference type="PANTHER" id="PTHR22914:SF38">
    <property type="entry name" value="CHITIN SYNTHASE 2"/>
    <property type="match status" value="1"/>
</dbReference>
<dbReference type="GO" id="GO:1902404">
    <property type="term" value="P:mitotic actomyosin contractile ring contraction"/>
    <property type="evidence" value="ECO:0007669"/>
    <property type="project" value="EnsemblFungi"/>
</dbReference>
<feature type="compositionally biased region" description="Polar residues" evidence="7">
    <location>
        <begin position="28"/>
        <end position="40"/>
    </location>
</feature>
<dbReference type="GO" id="GO:0005935">
    <property type="term" value="C:cellular bud neck"/>
    <property type="evidence" value="ECO:0007669"/>
    <property type="project" value="EnsemblFungi"/>
</dbReference>
<dbReference type="Pfam" id="PF08407">
    <property type="entry name" value="Chitin_synth_1N"/>
    <property type="match status" value="1"/>
</dbReference>
<dbReference type="SUPFAM" id="SSF53448">
    <property type="entry name" value="Nucleotide-diphospho-sugar transferases"/>
    <property type="match status" value="1"/>
</dbReference>
<sequence length="1084" mass="122643">MSDPFKDQNSNGEKHNPFRNEFEASGISRPSSIYSNSTSPRRYANELYNESNSDQVHGFPTQNQYSPNKKTAKYSPAVFSRSREGRNNDDIYGSSVGNSFIGRARKDSDDGTSVSERYRYTNIHESPKKNKPTFINMDDDVIDTSDITSHYNGKSPSRFVRNTSANSRSTKSSDRVLAPPKPIFSAQTFAAANASGNFSNHPDINSEARTNSHYSEKSSISFNANQFRINDTDDDDNTTVYSSESLGGDKLSNSLSYSDYEDSESFKQSLDGNMFAELPADYQPRRNNHTATQKQFYLQNGNLILDNAVPSKLLNFLPLKDEREFNYMRYSAVTSDADDFSASGFSLRAADLKRETEIVICVTMYNEDAEAFTRTMHAIMKNIVYLTKRKKSPIWGDDSWEKIVVVIVSDGRGKCSESVLEVLSAMGVYQSGIAKSFVNNKEVNAHLFEYTTQISIDEDLKFMGSEKGIVPVQICFCLKEKNAKKINSHRWLFNAFCPVLQPNVCVLLDVGTQPDSHAIYNLWKAFDQDSNVAGTAGEIKTINGKYWKNLMNPLVASQNFEYKMSNILDKPLESVFGYISVLPGALSAYRYTALENHEDGTGPLNSYFKGENLDTAENHDIFTANMYLAEDRILCWELVAKRNAKWVLKYVRSATGSTDVPEKLSEFISQRRRWLNGAFFAALYSQVHFRQIWATDHSFIRKFFLHIEFIYQFVQLLFSFFSLGNFYLTFYYLAGALINVIPNNGGYWIFQILNYLCVSDLVGMFMISMGNRPQGAKKLYLTSLLILVFCGLYAYVAGIYFTISAIKTETIDPSSDTSNSFSVIIVSLLSTYGLYAFMSLAYMDFFHIFTSSLQYFLLLPAYTCLLQIYAFCNTHDVSWGTKGDNAPETNLGNAVVKKDKSGKEIVEVEIIGDQMDIDNVYDEVLFNLRSRRQTPLELRTNSDSNGPSHEDYYRDVRTRVVLVWLVANLILIMTITQVYDADAINTNKYLEVILICVAALAGFRAIGSFAYLGLLGLRNIDKQQTNKKQTNKPYLNTDIKENAKEKIDKNNQNKNIDYGLCILFGEITLFELTITLDVSSVKLL</sequence>
<evidence type="ECO:0000256" key="8">
    <source>
        <dbReference type="SAM" id="Phobius"/>
    </source>
</evidence>
<keyword evidence="4 8" id="KW-0812">Transmembrane</keyword>
<dbReference type="PANTHER" id="PTHR22914">
    <property type="entry name" value="CHITIN SYNTHASE"/>
    <property type="match status" value="1"/>
</dbReference>
<evidence type="ECO:0000256" key="6">
    <source>
        <dbReference type="ARBA" id="ARBA00023136"/>
    </source>
</evidence>
<feature type="compositionally biased region" description="Polar residues" evidence="7">
    <location>
        <begin position="150"/>
        <end position="170"/>
    </location>
</feature>
<feature type="region of interest" description="Disordered" evidence="7">
    <location>
        <begin position="1"/>
        <end position="75"/>
    </location>
</feature>
<keyword evidence="6 8" id="KW-0472">Membrane</keyword>
<dbReference type="InterPro" id="IPR029044">
    <property type="entry name" value="Nucleotide-diphossugar_trans"/>
</dbReference>
<protein>
    <recommendedName>
        <fullName evidence="2">chitin synthase</fullName>
        <ecNumber evidence="2">2.4.1.16</ecNumber>
    </recommendedName>
</protein>
<dbReference type="GO" id="GO:0071944">
    <property type="term" value="C:cell periphery"/>
    <property type="evidence" value="ECO:0007669"/>
    <property type="project" value="TreeGrafter"/>
</dbReference>
<evidence type="ECO:0000256" key="7">
    <source>
        <dbReference type="SAM" id="MobiDB-lite"/>
    </source>
</evidence>
<evidence type="ECO:0000256" key="4">
    <source>
        <dbReference type="ARBA" id="ARBA00022692"/>
    </source>
</evidence>
<dbReference type="GO" id="GO:0030428">
    <property type="term" value="C:cell septum"/>
    <property type="evidence" value="ECO:0007669"/>
    <property type="project" value="TreeGrafter"/>
</dbReference>
<dbReference type="STRING" id="669874.A0A1E4U1D9"/>
<feature type="compositionally biased region" description="Basic and acidic residues" evidence="7">
    <location>
        <begin position="1"/>
        <end position="22"/>
    </location>
</feature>
<feature type="transmembrane region" description="Helical" evidence="8">
    <location>
        <begin position="779"/>
        <end position="801"/>
    </location>
</feature>
<keyword evidence="5 8" id="KW-1133">Transmembrane helix</keyword>
<evidence type="ECO:0000256" key="2">
    <source>
        <dbReference type="ARBA" id="ARBA00012543"/>
    </source>
</evidence>
<comment type="subcellular location">
    <subcellularLocation>
        <location evidence="1">Membrane</location>
        <topology evidence="1">Multi-pass membrane protein</topology>
    </subcellularLocation>
</comment>